<keyword evidence="2" id="KW-1185">Reference proteome</keyword>
<dbReference type="SUPFAM" id="SSF56672">
    <property type="entry name" value="DNA/RNA polymerases"/>
    <property type="match status" value="1"/>
</dbReference>
<accession>A0A176W7C1</accession>
<name>A0A176W7C1_MARPO</name>
<dbReference type="AlphaFoldDB" id="A0A176W7C1"/>
<proteinExistence type="predicted"/>
<evidence type="ECO:0000313" key="2">
    <source>
        <dbReference type="Proteomes" id="UP000077202"/>
    </source>
</evidence>
<evidence type="ECO:0008006" key="3">
    <source>
        <dbReference type="Google" id="ProtNLM"/>
    </source>
</evidence>
<protein>
    <recommendedName>
        <fullName evidence="3">Reverse transcriptase domain-containing protein</fullName>
    </recommendedName>
</protein>
<sequence>MPMKKDVHGNYMDRRMCGNYRLVNQQTKSDKYAMPTSEEIFDVVVFERLRSHGLRLHPGKCKFFQEKVEYLGHVIYPGGLGV</sequence>
<comment type="caution">
    <text evidence="1">The sequence shown here is derived from an EMBL/GenBank/DDBJ whole genome shotgun (WGS) entry which is preliminary data.</text>
</comment>
<evidence type="ECO:0000313" key="1">
    <source>
        <dbReference type="EMBL" id="OAE29030.1"/>
    </source>
</evidence>
<gene>
    <name evidence="1" type="ORF">AXG93_146s1040</name>
</gene>
<organism evidence="1 2">
    <name type="scientific">Marchantia polymorpha subsp. ruderalis</name>
    <dbReference type="NCBI Taxonomy" id="1480154"/>
    <lineage>
        <taxon>Eukaryota</taxon>
        <taxon>Viridiplantae</taxon>
        <taxon>Streptophyta</taxon>
        <taxon>Embryophyta</taxon>
        <taxon>Marchantiophyta</taxon>
        <taxon>Marchantiopsida</taxon>
        <taxon>Marchantiidae</taxon>
        <taxon>Marchantiales</taxon>
        <taxon>Marchantiaceae</taxon>
        <taxon>Marchantia</taxon>
    </lineage>
</organism>
<dbReference type="Proteomes" id="UP000077202">
    <property type="component" value="Unassembled WGS sequence"/>
</dbReference>
<dbReference type="InterPro" id="IPR043128">
    <property type="entry name" value="Rev_trsase/Diguanyl_cyclase"/>
</dbReference>
<dbReference type="Gene3D" id="3.10.10.10">
    <property type="entry name" value="HIV Type 1 Reverse Transcriptase, subunit A, domain 1"/>
    <property type="match status" value="1"/>
</dbReference>
<dbReference type="InterPro" id="IPR043502">
    <property type="entry name" value="DNA/RNA_pol_sf"/>
</dbReference>
<dbReference type="EMBL" id="LVLJ01001546">
    <property type="protein sequence ID" value="OAE29030.1"/>
    <property type="molecule type" value="Genomic_DNA"/>
</dbReference>
<dbReference type="Gene3D" id="3.30.70.270">
    <property type="match status" value="2"/>
</dbReference>
<reference evidence="1" key="1">
    <citation type="submission" date="2016-03" db="EMBL/GenBank/DDBJ databases">
        <title>Mechanisms controlling the formation of the plant cell surface in tip-growing cells are functionally conserved among land plants.</title>
        <authorList>
            <person name="Honkanen S."/>
            <person name="Jones V.A."/>
            <person name="Morieri G."/>
            <person name="Champion C."/>
            <person name="Hetherington A.J."/>
            <person name="Kelly S."/>
            <person name="Saint-Marcoux D."/>
            <person name="Proust H."/>
            <person name="Prescott H."/>
            <person name="Dolan L."/>
        </authorList>
    </citation>
    <scope>NUCLEOTIDE SEQUENCE [LARGE SCALE GENOMIC DNA]</scope>
    <source>
        <tissue evidence="1">Whole gametophyte</tissue>
    </source>
</reference>